<sequence>MKRKFTPTDLPLQKDQFTLIELLIVIAIIAILASMLLPALNQARDKAKSIKCVSNLKQIGTAGLFYANDHKYILRHIDDRFGDNSIWWQRLVNLGYMADSKLFTCESFKPYGRIMNEMYQVYGRVVYRYNYLKGNPSNEFINNGYTDVAAVQKQTGISPSDYAIFMDSVNKNYPKTADWTQYYMVDPRNWGDPKAVGRFSHNKRANTAYADGSCRPTSMDDAINKSKFMPNQCTYTE</sequence>
<name>A0A2U1BAB9_9BACT</name>
<keyword evidence="1" id="KW-0812">Transmembrane</keyword>
<dbReference type="AlphaFoldDB" id="A0A2U1BAB9"/>
<comment type="caution">
    <text evidence="2">The sequence shown here is derived from an EMBL/GenBank/DDBJ whole genome shotgun (WGS) entry which is preliminary data.</text>
</comment>
<dbReference type="GeneID" id="78293978"/>
<evidence type="ECO:0000313" key="2">
    <source>
        <dbReference type="EMBL" id="PVY45620.1"/>
    </source>
</evidence>
<proteinExistence type="predicted"/>
<dbReference type="SUPFAM" id="SSF54523">
    <property type="entry name" value="Pili subunits"/>
    <property type="match status" value="1"/>
</dbReference>
<accession>A0A2U1BAB9</accession>
<evidence type="ECO:0000313" key="3">
    <source>
        <dbReference type="Proteomes" id="UP000245959"/>
    </source>
</evidence>
<dbReference type="OrthoDB" id="249920at2"/>
<organism evidence="2 3">
    <name type="scientific">Victivallis vadensis</name>
    <dbReference type="NCBI Taxonomy" id="172901"/>
    <lineage>
        <taxon>Bacteria</taxon>
        <taxon>Pseudomonadati</taxon>
        <taxon>Lentisphaerota</taxon>
        <taxon>Lentisphaeria</taxon>
        <taxon>Victivallales</taxon>
        <taxon>Victivallaceae</taxon>
        <taxon>Victivallis</taxon>
    </lineage>
</organism>
<dbReference type="Proteomes" id="UP000245959">
    <property type="component" value="Unassembled WGS sequence"/>
</dbReference>
<feature type="transmembrane region" description="Helical" evidence="1">
    <location>
        <begin position="20"/>
        <end position="40"/>
    </location>
</feature>
<keyword evidence="1" id="KW-0472">Membrane</keyword>
<reference evidence="2 3" key="1">
    <citation type="submission" date="2018-04" db="EMBL/GenBank/DDBJ databases">
        <title>Genomic Encyclopedia of Type Strains, Phase IV (KMG-IV): sequencing the most valuable type-strain genomes for metagenomic binning, comparative biology and taxonomic classification.</title>
        <authorList>
            <person name="Goeker M."/>
        </authorList>
    </citation>
    <scope>NUCLEOTIDE SEQUENCE [LARGE SCALE GENOMIC DNA]</scope>
    <source>
        <strain evidence="2 3">DSM 14823</strain>
    </source>
</reference>
<gene>
    <name evidence="2" type="ORF">C8D82_102192</name>
</gene>
<dbReference type="InterPro" id="IPR012902">
    <property type="entry name" value="N_methyl_site"/>
</dbReference>
<protein>
    <submittedName>
        <fullName evidence="2">Prepilin-type N-terminal cleavage/methylation domain-containing protein/prepilin-type processing-associated H-X9-DG protein</fullName>
    </submittedName>
</protein>
<dbReference type="PANTHER" id="PTHR30093">
    <property type="entry name" value="GENERAL SECRETION PATHWAY PROTEIN G"/>
    <property type="match status" value="1"/>
</dbReference>
<dbReference type="NCBIfam" id="TIGR02532">
    <property type="entry name" value="IV_pilin_GFxxxE"/>
    <property type="match status" value="1"/>
</dbReference>
<keyword evidence="3" id="KW-1185">Reference proteome</keyword>
<dbReference type="RefSeq" id="WP_116882645.1">
    <property type="nucleotide sequence ID" value="NZ_CABMMC010000233.1"/>
</dbReference>
<dbReference type="Gene3D" id="3.30.700.10">
    <property type="entry name" value="Glycoprotein, Type 4 Pilin"/>
    <property type="match status" value="1"/>
</dbReference>
<evidence type="ECO:0000256" key="1">
    <source>
        <dbReference type="SAM" id="Phobius"/>
    </source>
</evidence>
<dbReference type="InterPro" id="IPR045584">
    <property type="entry name" value="Pilin-like"/>
</dbReference>
<dbReference type="EMBL" id="QEKH01000002">
    <property type="protein sequence ID" value="PVY45620.1"/>
    <property type="molecule type" value="Genomic_DNA"/>
</dbReference>
<keyword evidence="1" id="KW-1133">Transmembrane helix</keyword>